<evidence type="ECO:0000313" key="1">
    <source>
        <dbReference type="EMBL" id="MBB4779057.1"/>
    </source>
</evidence>
<sequence length="143" mass="15709">MSASLRPPAPRPCDSCPYRRDVPSGIWAHEEYDKLRRYDAPTPDQPQALFQCHQADEDSDARRVCAGWAGCHGGHLLALRIAVLEGRIEASTYQAASEYVWPVPLFASGGEAAAHGQAGIDHFSREADRLIAKISRVRGDLRA</sequence>
<dbReference type="EMBL" id="JACHNG010000001">
    <property type="protein sequence ID" value="MBB4779057.1"/>
    <property type="molecule type" value="Genomic_DNA"/>
</dbReference>
<evidence type="ECO:0000313" key="3">
    <source>
        <dbReference type="Proteomes" id="UP000530530"/>
    </source>
</evidence>
<comment type="caution">
    <text evidence="1">The sequence shown here is derived from an EMBL/GenBank/DDBJ whole genome shotgun (WGS) entry which is preliminary data.</text>
</comment>
<dbReference type="RefSeq" id="WP_121826016.1">
    <property type="nucleotide sequence ID" value="NZ_CP157811.1"/>
</dbReference>
<gene>
    <name evidence="1" type="ORF">BJY27_000018</name>
    <name evidence="2" type="ORF">BJY27_008296</name>
</gene>
<reference evidence="1 3" key="1">
    <citation type="submission" date="2020-08" db="EMBL/GenBank/DDBJ databases">
        <title>Sequencing the genomes of 1000 actinobacteria strains.</title>
        <authorList>
            <person name="Klenk H.-P."/>
        </authorList>
    </citation>
    <scope>NUCLEOTIDE SEQUENCE [LARGE SCALE GENOMIC DNA]</scope>
    <source>
        <strain evidence="1 3">DSM 41530</strain>
    </source>
</reference>
<protein>
    <submittedName>
        <fullName evidence="1">Uncharacterized protein</fullName>
    </submittedName>
</protein>
<name>A0ABR6LBB6_9ACTN</name>
<dbReference type="Proteomes" id="UP000530530">
    <property type="component" value="Unassembled WGS sequence"/>
</dbReference>
<keyword evidence="3" id="KW-1185">Reference proteome</keyword>
<accession>A0ABR6LBB6</accession>
<dbReference type="EMBL" id="JACHNG010000002">
    <property type="protein sequence ID" value="MBB4787249.1"/>
    <property type="molecule type" value="Genomic_DNA"/>
</dbReference>
<evidence type="ECO:0000313" key="2">
    <source>
        <dbReference type="EMBL" id="MBB4787249.1"/>
    </source>
</evidence>
<dbReference type="Pfam" id="PF19800">
    <property type="entry name" value="DUF6283"/>
    <property type="match status" value="1"/>
</dbReference>
<organism evidence="1 3">
    <name type="scientific">Streptomyces rapamycinicus</name>
    <dbReference type="NCBI Taxonomy" id="1226757"/>
    <lineage>
        <taxon>Bacteria</taxon>
        <taxon>Bacillati</taxon>
        <taxon>Actinomycetota</taxon>
        <taxon>Actinomycetes</taxon>
        <taxon>Kitasatosporales</taxon>
        <taxon>Streptomycetaceae</taxon>
        <taxon>Streptomyces</taxon>
        <taxon>Streptomyces violaceusniger group</taxon>
    </lineage>
</organism>
<dbReference type="InterPro" id="IPR046250">
    <property type="entry name" value="DUF6283"/>
</dbReference>
<proteinExistence type="predicted"/>